<dbReference type="InterPro" id="IPR006059">
    <property type="entry name" value="SBP"/>
</dbReference>
<dbReference type="PROSITE" id="PS51257">
    <property type="entry name" value="PROKAR_LIPOPROTEIN"/>
    <property type="match status" value="1"/>
</dbReference>
<organism evidence="3 4">
    <name type="scientific">Faecalicatena orotica</name>
    <dbReference type="NCBI Taxonomy" id="1544"/>
    <lineage>
        <taxon>Bacteria</taxon>
        <taxon>Bacillati</taxon>
        <taxon>Bacillota</taxon>
        <taxon>Clostridia</taxon>
        <taxon>Lachnospirales</taxon>
        <taxon>Lachnospiraceae</taxon>
        <taxon>Faecalicatena</taxon>
    </lineage>
</organism>
<gene>
    <name evidence="3" type="ORF">A8806_11696</name>
</gene>
<feature type="chain" id="PRO_5043162192" evidence="2">
    <location>
        <begin position="21"/>
        <end position="457"/>
    </location>
</feature>
<dbReference type="RefSeq" id="WP_109733305.1">
    <property type="nucleotide sequence ID" value="NZ_BAAACK010000022.1"/>
</dbReference>
<dbReference type="PANTHER" id="PTHR43649:SF12">
    <property type="entry name" value="DIACETYLCHITOBIOSE BINDING PROTEIN DASA"/>
    <property type="match status" value="1"/>
</dbReference>
<feature type="compositionally biased region" description="Basic and acidic residues" evidence="1">
    <location>
        <begin position="29"/>
        <end position="40"/>
    </location>
</feature>
<dbReference type="SUPFAM" id="SSF53850">
    <property type="entry name" value="Periplasmic binding protein-like II"/>
    <property type="match status" value="1"/>
</dbReference>
<dbReference type="InterPro" id="IPR050490">
    <property type="entry name" value="Bact_solute-bd_prot1"/>
</dbReference>
<feature type="signal peptide" evidence="2">
    <location>
        <begin position="1"/>
        <end position="20"/>
    </location>
</feature>
<dbReference type="Proteomes" id="UP000245845">
    <property type="component" value="Unassembled WGS sequence"/>
</dbReference>
<evidence type="ECO:0000256" key="2">
    <source>
        <dbReference type="SAM" id="SignalP"/>
    </source>
</evidence>
<dbReference type="AlphaFoldDB" id="A0A2Y9BJ44"/>
<name>A0A2Y9BJ44_9FIRM</name>
<accession>A0A2Y9BJ44</accession>
<dbReference type="PANTHER" id="PTHR43649">
    <property type="entry name" value="ARABINOSE-BINDING PROTEIN-RELATED"/>
    <property type="match status" value="1"/>
</dbReference>
<sequence>MKKRIAAVLLSAAMVVTTLAGCGNSSSDPAKKDSGSKDAQAETDYDVENREYKDVKITIHTRWDTGDVSGPLYQNIVEGFMEKYPGIKVEQINIPTESEWLNSESVLMSDKDSMPNIIVEYGGSRTAEYVNSNLIVNMDPYYEQYPEWKESFNSMGDSLTDYSSYGAEGTYGVPFTAYQVMLFYNEDILSQNGIDPASIVSWDDLMAACEKLKANGVQPFEMGEKDDYRFGHLHSALNYKTFGCDMAEKLGSREVSYDGEEQTEIYQMIIDAYEKGYLGTNLLGNDDGQERALFNTGKSAFLFMGTWFCAEDHTGLELFENEKIHALRMPYVNEEYKLNDMGGGNEAYYAVDTGDADEVAASVLFLKYMTSESVVKEFVEGYPTPVCVNVTAEGGNYLSQEAAEIIAETEDVRGDIENYDSATHMINTVRQALQSIAMDADAKSVGKTIVDTIKQYE</sequence>
<evidence type="ECO:0000313" key="4">
    <source>
        <dbReference type="Proteomes" id="UP000245845"/>
    </source>
</evidence>
<keyword evidence="4" id="KW-1185">Reference proteome</keyword>
<dbReference type="EMBL" id="QGDL01000016">
    <property type="protein sequence ID" value="PWJ22919.1"/>
    <property type="molecule type" value="Genomic_DNA"/>
</dbReference>
<proteinExistence type="predicted"/>
<reference evidence="3 4" key="1">
    <citation type="submission" date="2018-05" db="EMBL/GenBank/DDBJ databases">
        <title>The Hungate 1000. A catalogue of reference genomes from the rumen microbiome.</title>
        <authorList>
            <person name="Kelly W."/>
        </authorList>
    </citation>
    <scope>NUCLEOTIDE SEQUENCE [LARGE SCALE GENOMIC DNA]</scope>
    <source>
        <strain evidence="3 4">NLAE-zl-C242</strain>
    </source>
</reference>
<dbReference type="Pfam" id="PF01547">
    <property type="entry name" value="SBP_bac_1"/>
    <property type="match status" value="1"/>
</dbReference>
<protein>
    <submittedName>
        <fullName evidence="3">ABC-type glycerol-3-phosphate transport system substrate-binding protein</fullName>
    </submittedName>
</protein>
<dbReference type="OrthoDB" id="94797at2"/>
<keyword evidence="2" id="KW-0732">Signal</keyword>
<dbReference type="Gene3D" id="3.40.190.10">
    <property type="entry name" value="Periplasmic binding protein-like II"/>
    <property type="match status" value="2"/>
</dbReference>
<feature type="region of interest" description="Disordered" evidence="1">
    <location>
        <begin position="23"/>
        <end position="45"/>
    </location>
</feature>
<evidence type="ECO:0000313" key="3">
    <source>
        <dbReference type="EMBL" id="PWJ22919.1"/>
    </source>
</evidence>
<comment type="caution">
    <text evidence="3">The sequence shown here is derived from an EMBL/GenBank/DDBJ whole genome shotgun (WGS) entry which is preliminary data.</text>
</comment>
<evidence type="ECO:0000256" key="1">
    <source>
        <dbReference type="SAM" id="MobiDB-lite"/>
    </source>
</evidence>